<evidence type="ECO:0000313" key="1">
    <source>
        <dbReference type="EMBL" id="GAI59402.1"/>
    </source>
</evidence>
<dbReference type="EMBL" id="BARW01004012">
    <property type="protein sequence ID" value="GAI59402.1"/>
    <property type="molecule type" value="Genomic_DNA"/>
</dbReference>
<dbReference type="AlphaFoldDB" id="X1PT26"/>
<reference evidence="1" key="1">
    <citation type="journal article" date="2014" name="Front. Microbiol.">
        <title>High frequency of phylogenetically diverse reductive dehalogenase-homologous genes in deep subseafloor sedimentary metagenomes.</title>
        <authorList>
            <person name="Kawai M."/>
            <person name="Futagami T."/>
            <person name="Toyoda A."/>
            <person name="Takaki Y."/>
            <person name="Nishi S."/>
            <person name="Hori S."/>
            <person name="Arai W."/>
            <person name="Tsubouchi T."/>
            <person name="Morono Y."/>
            <person name="Uchiyama I."/>
            <person name="Ito T."/>
            <person name="Fujiyama A."/>
            <person name="Inagaki F."/>
            <person name="Takami H."/>
        </authorList>
    </citation>
    <scope>NUCLEOTIDE SEQUENCE</scope>
    <source>
        <strain evidence="1">Expedition CK06-06</strain>
    </source>
</reference>
<name>X1PT26_9ZZZZ</name>
<sequence length="97" mass="10903">MEHPVAQTLSIVSVTESLKFTSSDLPIVVINTHGQDIVDEIRIVADMGIIDNGKGQRNYINDPFNDYNGRIAIELRGSATLYYPKKQYRFETQDSLG</sequence>
<protein>
    <submittedName>
        <fullName evidence="1">Uncharacterized protein</fullName>
    </submittedName>
</protein>
<gene>
    <name evidence="1" type="ORF">S12H4_09745</name>
</gene>
<organism evidence="1">
    <name type="scientific">marine sediment metagenome</name>
    <dbReference type="NCBI Taxonomy" id="412755"/>
    <lineage>
        <taxon>unclassified sequences</taxon>
        <taxon>metagenomes</taxon>
        <taxon>ecological metagenomes</taxon>
    </lineage>
</organism>
<feature type="non-terminal residue" evidence="1">
    <location>
        <position position="97"/>
    </location>
</feature>
<comment type="caution">
    <text evidence="1">The sequence shown here is derived from an EMBL/GenBank/DDBJ whole genome shotgun (WGS) entry which is preliminary data.</text>
</comment>
<accession>X1PT26</accession>
<proteinExistence type="predicted"/>